<feature type="domain" description="Kinesin motor" evidence="8">
    <location>
        <begin position="120"/>
        <end position="465"/>
    </location>
</feature>
<sequence length="726" mass="81385">MKRSNSQTMVARRENSFKTPSTSRGSSPVRNGNQKPKTNASPGTNRKSPVKSSFRKGQSPDRRKENGTDVKEVKSRGSSPARIVEALPRSRGSENGSIERLDEDNNLQRIITKYSEIDDNINVVLRVRPLGDKEIKHGEESIVQFPGNGQVMVDGIPGGPSGGQKPKLFSYNVVFEPAATQEDVLQFSGMKRLIEMAVEGFRCTCFCYGQTGSGKTHTLTGPPGLFGLKTAPYSDKHGLVFRSFMYLFQLIQEQPEVHFVLKASFLEIYNEKVIDLLNPGSARKPLAVRWSKKARGFFVENLFSVDCEEFDDLLAVLEEGMRNRSVGRHNMNDYSSRSHTILSVNITSEQPAEDGVFISRSGKINFVDLAGSEMTKKTQSEGKTLEEANNINKSLMVLGYCISSLSDTKRTKGHIPYRDSKLTKLLADSLAGNGVTLMIACISPAKSNIHETLNTLRYAARAKKIRTKPIVVMDPREALILNLKRELSTLQNENQHLKSALNAYSGSTVSDFSSERRILETPPHVDLEELANLEGPELAELVRLYMKENEALRRDNAELFTTRDTLQRDHEVVCRENERLLKKLEEVNSICCSSPLIPARPAYSAEVQTNVDNTNIWTNPVPEKSSQIPESIRKELDKRQIGNSNQTIGHRRHNSLEDKASATKARRVQINQSENEDSKRNVTEMTADDRKKEFQRRYSIANKDGIQRNSEIFGSTISLNDEDELS</sequence>
<protein>
    <recommendedName>
        <fullName evidence="6">Kinesin-like protein</fullName>
    </recommendedName>
</protein>
<dbReference type="GO" id="GO:0007052">
    <property type="term" value="P:mitotic spindle organization"/>
    <property type="evidence" value="ECO:0007669"/>
    <property type="project" value="TreeGrafter"/>
</dbReference>
<gene>
    <name evidence="9" type="ORF">PSYICH_LOCUS458</name>
</gene>
<feature type="region of interest" description="Disordered" evidence="7">
    <location>
        <begin position="1"/>
        <end position="100"/>
    </location>
</feature>
<feature type="region of interest" description="Disordered" evidence="7">
    <location>
        <begin position="638"/>
        <end position="695"/>
    </location>
</feature>
<feature type="binding site" evidence="5">
    <location>
        <begin position="209"/>
        <end position="216"/>
    </location>
    <ligand>
        <name>ATP</name>
        <dbReference type="ChEBI" id="CHEBI:30616"/>
    </ligand>
</feature>
<comment type="subcellular location">
    <subcellularLocation>
        <location evidence="1">Cytoplasm</location>
        <location evidence="1">Cytoskeleton</location>
    </subcellularLocation>
</comment>
<dbReference type="PRINTS" id="PR00380">
    <property type="entry name" value="KINESINHEAVY"/>
</dbReference>
<evidence type="ECO:0000256" key="5">
    <source>
        <dbReference type="PROSITE-ProRule" id="PRU00283"/>
    </source>
</evidence>
<dbReference type="FunFam" id="3.40.850.10:FF:000080">
    <property type="entry name" value="Kinesin-like protein"/>
    <property type="match status" value="1"/>
</dbReference>
<evidence type="ECO:0000256" key="4">
    <source>
        <dbReference type="ARBA" id="ARBA00023212"/>
    </source>
</evidence>
<dbReference type="SMART" id="SM00129">
    <property type="entry name" value="KISc"/>
    <property type="match status" value="1"/>
</dbReference>
<dbReference type="Pfam" id="PF00225">
    <property type="entry name" value="Kinesin"/>
    <property type="match status" value="1"/>
</dbReference>
<evidence type="ECO:0000256" key="1">
    <source>
        <dbReference type="ARBA" id="ARBA00004245"/>
    </source>
</evidence>
<evidence type="ECO:0000313" key="9">
    <source>
        <dbReference type="EMBL" id="CAH1098534.1"/>
    </source>
</evidence>
<keyword evidence="5 6" id="KW-0505">Motor protein</keyword>
<accession>A0A9P0CAZ1</accession>
<evidence type="ECO:0000256" key="2">
    <source>
        <dbReference type="ARBA" id="ARBA00022741"/>
    </source>
</evidence>
<dbReference type="SUPFAM" id="SSF52540">
    <property type="entry name" value="P-loop containing nucleoside triphosphate hydrolases"/>
    <property type="match status" value="1"/>
</dbReference>
<organism evidence="9 10">
    <name type="scientific">Psylliodes chrysocephalus</name>
    <dbReference type="NCBI Taxonomy" id="3402493"/>
    <lineage>
        <taxon>Eukaryota</taxon>
        <taxon>Metazoa</taxon>
        <taxon>Ecdysozoa</taxon>
        <taxon>Arthropoda</taxon>
        <taxon>Hexapoda</taxon>
        <taxon>Insecta</taxon>
        <taxon>Pterygota</taxon>
        <taxon>Neoptera</taxon>
        <taxon>Endopterygota</taxon>
        <taxon>Coleoptera</taxon>
        <taxon>Polyphaga</taxon>
        <taxon>Cucujiformia</taxon>
        <taxon>Chrysomeloidea</taxon>
        <taxon>Chrysomelidae</taxon>
        <taxon>Galerucinae</taxon>
        <taxon>Alticini</taxon>
        <taxon>Psylliodes</taxon>
    </lineage>
</organism>
<reference evidence="9" key="1">
    <citation type="submission" date="2022-01" db="EMBL/GenBank/DDBJ databases">
        <authorList>
            <person name="King R."/>
        </authorList>
    </citation>
    <scope>NUCLEOTIDE SEQUENCE</scope>
</reference>
<dbReference type="InterPro" id="IPR001752">
    <property type="entry name" value="Kinesin_motor_dom"/>
</dbReference>
<keyword evidence="2 5" id="KW-0547">Nucleotide-binding</keyword>
<dbReference type="Proteomes" id="UP001153636">
    <property type="component" value="Chromosome 1"/>
</dbReference>
<dbReference type="GO" id="GO:0007018">
    <property type="term" value="P:microtubule-based movement"/>
    <property type="evidence" value="ECO:0007669"/>
    <property type="project" value="InterPro"/>
</dbReference>
<keyword evidence="10" id="KW-1185">Reference proteome</keyword>
<dbReference type="Gene3D" id="3.40.850.10">
    <property type="entry name" value="Kinesin motor domain"/>
    <property type="match status" value="1"/>
</dbReference>
<keyword evidence="3 5" id="KW-0067">ATP-binding</keyword>
<dbReference type="InterPro" id="IPR036961">
    <property type="entry name" value="Kinesin_motor_dom_sf"/>
</dbReference>
<dbReference type="CDD" id="cd00106">
    <property type="entry name" value="KISc"/>
    <property type="match status" value="1"/>
</dbReference>
<dbReference type="AlphaFoldDB" id="A0A9P0CAZ1"/>
<dbReference type="InterPro" id="IPR027640">
    <property type="entry name" value="Kinesin-like_fam"/>
</dbReference>
<dbReference type="InterPro" id="IPR027417">
    <property type="entry name" value="P-loop_NTPase"/>
</dbReference>
<keyword evidence="4" id="KW-0206">Cytoskeleton</keyword>
<keyword evidence="4" id="KW-0963">Cytoplasm</keyword>
<proteinExistence type="inferred from homology"/>
<dbReference type="GO" id="GO:0005874">
    <property type="term" value="C:microtubule"/>
    <property type="evidence" value="ECO:0007669"/>
    <property type="project" value="UniProtKB-KW"/>
</dbReference>
<dbReference type="OrthoDB" id="3176171at2759"/>
<dbReference type="PANTHER" id="PTHR47969:SF33">
    <property type="entry name" value="KINESIN-LIKE PROTEIN"/>
    <property type="match status" value="1"/>
</dbReference>
<feature type="compositionally biased region" description="Polar residues" evidence="7">
    <location>
        <begin position="17"/>
        <end position="51"/>
    </location>
</feature>
<dbReference type="PROSITE" id="PS00411">
    <property type="entry name" value="KINESIN_MOTOR_1"/>
    <property type="match status" value="1"/>
</dbReference>
<dbReference type="InterPro" id="IPR019821">
    <property type="entry name" value="Kinesin_motor_CS"/>
</dbReference>
<dbReference type="GO" id="GO:0003777">
    <property type="term" value="F:microtubule motor activity"/>
    <property type="evidence" value="ECO:0007669"/>
    <property type="project" value="InterPro"/>
</dbReference>
<keyword evidence="6" id="KW-0493">Microtubule</keyword>
<dbReference type="GO" id="GO:0005524">
    <property type="term" value="F:ATP binding"/>
    <property type="evidence" value="ECO:0007669"/>
    <property type="project" value="UniProtKB-UniRule"/>
</dbReference>
<evidence type="ECO:0000256" key="3">
    <source>
        <dbReference type="ARBA" id="ARBA00022840"/>
    </source>
</evidence>
<dbReference type="PROSITE" id="PS50067">
    <property type="entry name" value="KINESIN_MOTOR_2"/>
    <property type="match status" value="1"/>
</dbReference>
<evidence type="ECO:0000256" key="7">
    <source>
        <dbReference type="SAM" id="MobiDB-lite"/>
    </source>
</evidence>
<dbReference type="PANTHER" id="PTHR47969">
    <property type="entry name" value="CHROMOSOME-ASSOCIATED KINESIN KIF4A-RELATED"/>
    <property type="match status" value="1"/>
</dbReference>
<name>A0A9P0CAZ1_9CUCU</name>
<feature type="compositionally biased region" description="Basic and acidic residues" evidence="7">
    <location>
        <begin position="58"/>
        <end position="75"/>
    </location>
</feature>
<dbReference type="GO" id="GO:0005875">
    <property type="term" value="C:microtubule associated complex"/>
    <property type="evidence" value="ECO:0007669"/>
    <property type="project" value="TreeGrafter"/>
</dbReference>
<dbReference type="GO" id="GO:0051231">
    <property type="term" value="P:spindle elongation"/>
    <property type="evidence" value="ECO:0007669"/>
    <property type="project" value="TreeGrafter"/>
</dbReference>
<evidence type="ECO:0000259" key="8">
    <source>
        <dbReference type="PROSITE" id="PS50067"/>
    </source>
</evidence>
<evidence type="ECO:0000313" key="10">
    <source>
        <dbReference type="Proteomes" id="UP001153636"/>
    </source>
</evidence>
<evidence type="ECO:0000256" key="6">
    <source>
        <dbReference type="RuleBase" id="RU000394"/>
    </source>
</evidence>
<comment type="similarity">
    <text evidence="5 6">Belongs to the TRAFAC class myosin-kinesin ATPase superfamily. Kinesin family.</text>
</comment>
<dbReference type="GO" id="GO:0008017">
    <property type="term" value="F:microtubule binding"/>
    <property type="evidence" value="ECO:0007669"/>
    <property type="project" value="InterPro"/>
</dbReference>
<dbReference type="EMBL" id="OV651813">
    <property type="protein sequence ID" value="CAH1098534.1"/>
    <property type="molecule type" value="Genomic_DNA"/>
</dbReference>
<feature type="compositionally biased region" description="Basic and acidic residues" evidence="7">
    <location>
        <begin position="676"/>
        <end position="695"/>
    </location>
</feature>